<keyword evidence="11" id="KW-0739">Sodium transport</keyword>
<evidence type="ECO:0000256" key="4">
    <source>
        <dbReference type="ARBA" id="ARBA00022475"/>
    </source>
</evidence>
<dbReference type="OrthoDB" id="9789704at2"/>
<evidence type="ECO:0000313" key="15">
    <source>
        <dbReference type="EMBL" id="SDY90366.1"/>
    </source>
</evidence>
<proteinExistence type="inferred from homology"/>
<feature type="transmembrane region" description="Helical" evidence="14">
    <location>
        <begin position="450"/>
        <end position="470"/>
    </location>
</feature>
<evidence type="ECO:0000256" key="14">
    <source>
        <dbReference type="SAM" id="Phobius"/>
    </source>
</evidence>
<gene>
    <name evidence="15" type="ORF">SAMN05660209_04036</name>
</gene>
<comment type="catalytic activity">
    <reaction evidence="12">
        <text>L-proline(in) + Na(+)(in) = L-proline(out) + Na(+)(out)</text>
        <dbReference type="Rhea" id="RHEA:28967"/>
        <dbReference type="ChEBI" id="CHEBI:29101"/>
        <dbReference type="ChEBI" id="CHEBI:60039"/>
    </reaction>
</comment>
<feature type="transmembrane region" description="Helical" evidence="14">
    <location>
        <begin position="180"/>
        <end position="201"/>
    </location>
</feature>
<name>A0A1H3NN74_9ACTN</name>
<dbReference type="InterPro" id="IPR001734">
    <property type="entry name" value="Na/solute_symporter"/>
</dbReference>
<feature type="transmembrane region" description="Helical" evidence="14">
    <location>
        <begin position="376"/>
        <end position="400"/>
    </location>
</feature>
<evidence type="ECO:0000256" key="1">
    <source>
        <dbReference type="ARBA" id="ARBA00004651"/>
    </source>
</evidence>
<dbReference type="EMBL" id="FNOT01000013">
    <property type="protein sequence ID" value="SDY90366.1"/>
    <property type="molecule type" value="Genomic_DNA"/>
</dbReference>
<dbReference type="PANTHER" id="PTHR48086">
    <property type="entry name" value="SODIUM/PROLINE SYMPORTER-RELATED"/>
    <property type="match status" value="1"/>
</dbReference>
<feature type="transmembrane region" description="Helical" evidence="14">
    <location>
        <begin position="259"/>
        <end position="283"/>
    </location>
</feature>
<comment type="similarity">
    <text evidence="2 13">Belongs to the sodium:solute symporter (SSF) (TC 2.A.21) family.</text>
</comment>
<feature type="transmembrane region" description="Helical" evidence="14">
    <location>
        <begin position="221"/>
        <end position="239"/>
    </location>
</feature>
<evidence type="ECO:0000256" key="9">
    <source>
        <dbReference type="ARBA" id="ARBA00023065"/>
    </source>
</evidence>
<evidence type="ECO:0000256" key="6">
    <source>
        <dbReference type="ARBA" id="ARBA00022847"/>
    </source>
</evidence>
<keyword evidence="5 14" id="KW-0812">Transmembrane</keyword>
<keyword evidence="4" id="KW-1003">Cell membrane</keyword>
<feature type="transmembrane region" description="Helical" evidence="14">
    <location>
        <begin position="67"/>
        <end position="91"/>
    </location>
</feature>
<dbReference type="GO" id="GO:0015293">
    <property type="term" value="F:symporter activity"/>
    <property type="evidence" value="ECO:0007669"/>
    <property type="project" value="UniProtKB-KW"/>
</dbReference>
<dbReference type="RefSeq" id="WP_091160253.1">
    <property type="nucleotide sequence ID" value="NZ_FNOT01000013.1"/>
</dbReference>
<evidence type="ECO:0000256" key="10">
    <source>
        <dbReference type="ARBA" id="ARBA00023136"/>
    </source>
</evidence>
<keyword evidence="6" id="KW-0769">Symport</keyword>
<dbReference type="Gene3D" id="1.20.1730.10">
    <property type="entry name" value="Sodium/glucose cotransporter"/>
    <property type="match status" value="1"/>
</dbReference>
<feature type="transmembrane region" description="Helical" evidence="14">
    <location>
        <begin position="116"/>
        <end position="141"/>
    </location>
</feature>
<dbReference type="Proteomes" id="UP000198921">
    <property type="component" value="Unassembled WGS sequence"/>
</dbReference>
<dbReference type="PROSITE" id="PS50283">
    <property type="entry name" value="NA_SOLUT_SYMP_3"/>
    <property type="match status" value="1"/>
</dbReference>
<accession>A0A1H3NN74</accession>
<dbReference type="GO" id="GO:0005886">
    <property type="term" value="C:plasma membrane"/>
    <property type="evidence" value="ECO:0007669"/>
    <property type="project" value="UniProtKB-SubCell"/>
</dbReference>
<organism evidence="15 16">
    <name type="scientific">Geodermatophilus africanus</name>
    <dbReference type="NCBI Taxonomy" id="1137993"/>
    <lineage>
        <taxon>Bacteria</taxon>
        <taxon>Bacillati</taxon>
        <taxon>Actinomycetota</taxon>
        <taxon>Actinomycetes</taxon>
        <taxon>Geodermatophilales</taxon>
        <taxon>Geodermatophilaceae</taxon>
        <taxon>Geodermatophilus</taxon>
    </lineage>
</organism>
<feature type="transmembrane region" description="Helical" evidence="14">
    <location>
        <begin position="407"/>
        <end position="430"/>
    </location>
</feature>
<dbReference type="GO" id="GO:0006814">
    <property type="term" value="P:sodium ion transport"/>
    <property type="evidence" value="ECO:0007669"/>
    <property type="project" value="UniProtKB-KW"/>
</dbReference>
<evidence type="ECO:0000256" key="7">
    <source>
        <dbReference type="ARBA" id="ARBA00022989"/>
    </source>
</evidence>
<feature type="transmembrane region" description="Helical" evidence="14">
    <location>
        <begin position="303"/>
        <end position="333"/>
    </location>
</feature>
<keyword evidence="9" id="KW-0406">Ion transport</keyword>
<dbReference type="STRING" id="1137993.SAMN05660209_04036"/>
<dbReference type="InterPro" id="IPR050277">
    <property type="entry name" value="Sodium:Solute_Symporter"/>
</dbReference>
<keyword evidence="3" id="KW-0813">Transport</keyword>
<comment type="subcellular location">
    <subcellularLocation>
        <location evidence="1">Cell membrane</location>
        <topology evidence="1">Multi-pass membrane protein</topology>
    </subcellularLocation>
</comment>
<dbReference type="AlphaFoldDB" id="A0A1H3NN74"/>
<feature type="transmembrane region" description="Helical" evidence="14">
    <location>
        <begin position="353"/>
        <end position="370"/>
    </location>
</feature>
<evidence type="ECO:0000256" key="12">
    <source>
        <dbReference type="ARBA" id="ARBA00033708"/>
    </source>
</evidence>
<feature type="transmembrane region" description="Helical" evidence="14">
    <location>
        <begin position="147"/>
        <end position="173"/>
    </location>
</feature>
<evidence type="ECO:0000256" key="2">
    <source>
        <dbReference type="ARBA" id="ARBA00006434"/>
    </source>
</evidence>
<dbReference type="PANTHER" id="PTHR48086:SF3">
    <property type="entry name" value="SODIUM_PROLINE SYMPORTER"/>
    <property type="match status" value="1"/>
</dbReference>
<evidence type="ECO:0000256" key="5">
    <source>
        <dbReference type="ARBA" id="ARBA00022692"/>
    </source>
</evidence>
<evidence type="ECO:0000256" key="11">
    <source>
        <dbReference type="ARBA" id="ARBA00023201"/>
    </source>
</evidence>
<dbReference type="Pfam" id="PF00474">
    <property type="entry name" value="SSF"/>
    <property type="match status" value="1"/>
</dbReference>
<sequence>MLVAGVGLCMLVLTASGLVSVRRVRGDTTNYLVAGRSLSAGLVGAVLVSQAVDSNATLGNADLAASFGFWAGAALPIGLALCLLLMGLFFARRMHQAGVVTLPEYFRARFGRGVELSASVLTVGSFAILLAGNLVALGFLLERFLGVSYTVGILLTVPLALLYTITGGMFASVYTGVAQVAINVVGVVALVVWMATTHGLAAPEGLGAGHLEQLTSADSGAVVNWATIIALGLGNLVAIDLMQRVFSSRSPGTAQRACFSAATGILLFCLPLSFVAVAAVSVVGDAAADGPILYTLLGDHAPVWLAVIVISGLLAATVTTVSGVLLSTASVLVRNVLRVDAHAPVMTPRILRATRLATLPMAALAALVALRVPQTGILLTLAFDLLLASLVVPFVLGLYWRRGGAPAAVAAIVVGIGVRLASFVLTPTIYGVDNTLLYVPNDVVTSAVDGWSTIWAGTASLVAYVAVAAASRRRTPADEPAVLPVPVAPDLAATR</sequence>
<evidence type="ECO:0000256" key="8">
    <source>
        <dbReference type="ARBA" id="ARBA00023053"/>
    </source>
</evidence>
<keyword evidence="7 14" id="KW-1133">Transmembrane helix</keyword>
<evidence type="ECO:0000256" key="3">
    <source>
        <dbReference type="ARBA" id="ARBA00022448"/>
    </source>
</evidence>
<evidence type="ECO:0000256" key="13">
    <source>
        <dbReference type="RuleBase" id="RU362091"/>
    </source>
</evidence>
<reference evidence="16" key="1">
    <citation type="submission" date="2016-10" db="EMBL/GenBank/DDBJ databases">
        <authorList>
            <person name="Varghese N."/>
            <person name="Submissions S."/>
        </authorList>
    </citation>
    <scope>NUCLEOTIDE SEQUENCE [LARGE SCALE GENOMIC DNA]</scope>
    <source>
        <strain evidence="16">DSM 45422</strain>
    </source>
</reference>
<keyword evidence="16" id="KW-1185">Reference proteome</keyword>
<dbReference type="InterPro" id="IPR038377">
    <property type="entry name" value="Na/Glc_symporter_sf"/>
</dbReference>
<keyword evidence="10 14" id="KW-0472">Membrane</keyword>
<evidence type="ECO:0000313" key="16">
    <source>
        <dbReference type="Proteomes" id="UP000198921"/>
    </source>
</evidence>
<keyword evidence="8" id="KW-0915">Sodium</keyword>
<protein>
    <submittedName>
        <fullName evidence="15">Na+/proline symporter</fullName>
    </submittedName>
</protein>